<evidence type="ECO:0000256" key="2">
    <source>
        <dbReference type="ARBA" id="ARBA00006075"/>
    </source>
</evidence>
<dbReference type="RefSeq" id="XP_018012748.1">
    <property type="nucleotide sequence ID" value="XM_018157259.2"/>
</dbReference>
<reference evidence="10" key="1">
    <citation type="submission" date="2025-08" db="UniProtKB">
        <authorList>
            <consortium name="RefSeq"/>
        </authorList>
    </citation>
    <scope>IDENTIFICATION</scope>
    <source>
        <tissue evidence="10">Whole organism</tissue>
    </source>
</reference>
<keyword evidence="4 6" id="KW-0539">Nucleus</keyword>
<dbReference type="AlphaFoldDB" id="A0A8B7NGJ1"/>
<feature type="region of interest" description="Disordered" evidence="7">
    <location>
        <begin position="554"/>
        <end position="584"/>
    </location>
</feature>
<keyword evidence="9" id="KW-1185">Reference proteome</keyword>
<dbReference type="GO" id="GO:0000076">
    <property type="term" value="P:DNA replication checkpoint signaling"/>
    <property type="evidence" value="ECO:0007669"/>
    <property type="project" value="UniProtKB-UniRule"/>
</dbReference>
<dbReference type="GeneID" id="108669834"/>
<dbReference type="GO" id="GO:0003677">
    <property type="term" value="F:DNA binding"/>
    <property type="evidence" value="ECO:0007669"/>
    <property type="project" value="TreeGrafter"/>
</dbReference>
<dbReference type="GO" id="GO:0006974">
    <property type="term" value="P:DNA damage response"/>
    <property type="evidence" value="ECO:0007669"/>
    <property type="project" value="UniProtKB-KW"/>
</dbReference>
<feature type="compositionally biased region" description="Low complexity" evidence="7">
    <location>
        <begin position="362"/>
        <end position="373"/>
    </location>
</feature>
<dbReference type="OrthoDB" id="437078at2759"/>
<feature type="region of interest" description="Disordered" evidence="7">
    <location>
        <begin position="350"/>
        <end position="380"/>
    </location>
</feature>
<dbReference type="PANTHER" id="PTHR13220">
    <property type="entry name" value="TIMELESS INTERACTING-RELATED"/>
    <property type="match status" value="1"/>
</dbReference>
<dbReference type="PANTHER" id="PTHR13220:SF11">
    <property type="entry name" value="TIMELESS-INTERACTING PROTEIN"/>
    <property type="match status" value="1"/>
</dbReference>
<evidence type="ECO:0000313" key="10">
    <source>
        <dbReference type="RefSeq" id="XP_018012748.1"/>
    </source>
</evidence>
<evidence type="ECO:0000256" key="7">
    <source>
        <dbReference type="SAM" id="MobiDB-lite"/>
    </source>
</evidence>
<gene>
    <name evidence="10" type="primary">LOC108669834</name>
</gene>
<evidence type="ECO:0000259" key="8">
    <source>
        <dbReference type="Pfam" id="PF07962"/>
    </source>
</evidence>
<protein>
    <recommendedName>
        <fullName evidence="6">TIMELESS-interacting protein</fullName>
    </recommendedName>
</protein>
<accession>A0A8B7NGJ1</accession>
<name>A0A8B7NGJ1_HYAAZ</name>
<dbReference type="InterPro" id="IPR040038">
    <property type="entry name" value="TIPIN/Csm3/Swi3"/>
</dbReference>
<evidence type="ECO:0000256" key="6">
    <source>
        <dbReference type="RuleBase" id="RU366049"/>
    </source>
</evidence>
<comment type="function">
    <text evidence="6">Plays an important role in the control of DNA replication and the maintenance of replication fork stability.</text>
</comment>
<feature type="compositionally biased region" description="Polar residues" evidence="7">
    <location>
        <begin position="502"/>
        <end position="529"/>
    </location>
</feature>
<feature type="compositionally biased region" description="Acidic residues" evidence="7">
    <location>
        <begin position="28"/>
        <end position="37"/>
    </location>
</feature>
<feature type="region of interest" description="Disordered" evidence="7">
    <location>
        <begin position="202"/>
        <end position="222"/>
    </location>
</feature>
<feature type="compositionally biased region" description="Polar residues" evidence="7">
    <location>
        <begin position="250"/>
        <end position="275"/>
    </location>
</feature>
<feature type="compositionally biased region" description="Polar residues" evidence="7">
    <location>
        <begin position="562"/>
        <end position="578"/>
    </location>
</feature>
<dbReference type="GO" id="GO:0031298">
    <property type="term" value="C:replication fork protection complex"/>
    <property type="evidence" value="ECO:0007669"/>
    <property type="project" value="TreeGrafter"/>
</dbReference>
<sequence>MALINQHDEEEMFGLREAEVFSAPNSGSEEDYDDDVPEGERASKPTNPDDAADANAAKVIKPKRIVKNPQPKFDAARLCGPRGIGVVQKFLSNAPYRGKGYETEDLGILLQKLKHWAHRLYPKLPFADTIAQIEKLGNKKPVQVNVKRLRMDMYETPKEDAEAGEVVDDVERVGDNLVTAEDDEPDVFDELLRQSGASLSLQERVAQNSSSSQPSVPISQPVTLSAEVRERIERNRLLALERQRAKIASADTSSSSFLAKTTSNAGLSSPSTVSLGSGKRKRNIHDDSDDEAVQPTQEEVRRLRNNLLNAVTASQNCSTTNVETSPSGDGFDDEFDAMEIDAALDALEDAEPKDNGMSIKTSNENVSSNERNSLANENNPITDVNLTPCAHGNGASFDDDVALLGTNNASVDLHSSSCLDSNIDINRSQERSESAAADLNSESSDLISSVRSHDTVLDNCEPSAAEKQLYNTQSSDVILGDSAAFVDTDDADTNFSSEVNDLESSFSTQSNTLKPHATTNSQANPLNDSQKLDDPESTSNSLPSTVLLSEASLPGSNVGEENLSSNASVADNESQPTSEDIPELIARVHDSAMAENVISDDCDVSR</sequence>
<evidence type="ECO:0000256" key="1">
    <source>
        <dbReference type="ARBA" id="ARBA00004123"/>
    </source>
</evidence>
<organism evidence="9 10">
    <name type="scientific">Hyalella azteca</name>
    <name type="common">Amphipod</name>
    <dbReference type="NCBI Taxonomy" id="294128"/>
    <lineage>
        <taxon>Eukaryota</taxon>
        <taxon>Metazoa</taxon>
        <taxon>Ecdysozoa</taxon>
        <taxon>Arthropoda</taxon>
        <taxon>Crustacea</taxon>
        <taxon>Multicrustacea</taxon>
        <taxon>Malacostraca</taxon>
        <taxon>Eumalacostraca</taxon>
        <taxon>Peracarida</taxon>
        <taxon>Amphipoda</taxon>
        <taxon>Senticaudata</taxon>
        <taxon>Talitrida</taxon>
        <taxon>Talitroidea</taxon>
        <taxon>Hyalellidae</taxon>
        <taxon>Hyalella</taxon>
    </lineage>
</organism>
<dbReference type="InterPro" id="IPR012923">
    <property type="entry name" value="Csm3"/>
</dbReference>
<comment type="subcellular location">
    <subcellularLocation>
        <location evidence="1 6">Nucleus</location>
    </subcellularLocation>
</comment>
<feature type="domain" description="Chromosome segregation in meiosis protein 3" evidence="8">
    <location>
        <begin position="72"/>
        <end position="153"/>
    </location>
</feature>
<keyword evidence="3 6" id="KW-0227">DNA damage</keyword>
<dbReference type="KEGG" id="hazt:108669834"/>
<proteinExistence type="inferred from homology"/>
<evidence type="ECO:0000313" key="9">
    <source>
        <dbReference type="Proteomes" id="UP000694843"/>
    </source>
</evidence>
<dbReference type="Proteomes" id="UP000694843">
    <property type="component" value="Unplaced"/>
</dbReference>
<comment type="similarity">
    <text evidence="2 6">Belongs to the CSM3 family.</text>
</comment>
<evidence type="ECO:0000256" key="4">
    <source>
        <dbReference type="ARBA" id="ARBA00023242"/>
    </source>
</evidence>
<feature type="compositionally biased region" description="Low complexity" evidence="7">
    <location>
        <begin position="205"/>
        <end position="222"/>
    </location>
</feature>
<feature type="region of interest" description="Disordered" evidence="7">
    <location>
        <begin position="250"/>
        <end position="296"/>
    </location>
</feature>
<feature type="region of interest" description="Disordered" evidence="7">
    <location>
        <begin position="502"/>
        <end position="542"/>
    </location>
</feature>
<evidence type="ECO:0000256" key="3">
    <source>
        <dbReference type="ARBA" id="ARBA00022763"/>
    </source>
</evidence>
<feature type="region of interest" description="Disordered" evidence="7">
    <location>
        <begin position="1"/>
        <end position="52"/>
    </location>
</feature>
<dbReference type="Pfam" id="PF07962">
    <property type="entry name" value="Swi3"/>
    <property type="match status" value="1"/>
</dbReference>
<dbReference type="GO" id="GO:0031297">
    <property type="term" value="P:replication fork processing"/>
    <property type="evidence" value="ECO:0007669"/>
    <property type="project" value="UniProtKB-UniRule"/>
</dbReference>
<keyword evidence="5 6" id="KW-0131">Cell cycle</keyword>
<evidence type="ECO:0000256" key="5">
    <source>
        <dbReference type="ARBA" id="ARBA00023306"/>
    </source>
</evidence>
<dbReference type="GO" id="GO:0043111">
    <property type="term" value="P:replication fork arrest"/>
    <property type="evidence" value="ECO:0007669"/>
    <property type="project" value="TreeGrafter"/>
</dbReference>